<feature type="coiled-coil region" evidence="1">
    <location>
        <begin position="243"/>
        <end position="329"/>
    </location>
</feature>
<gene>
    <name evidence="2" type="ORF">POCTA_138.1.T0370302</name>
</gene>
<evidence type="ECO:0000313" key="2">
    <source>
        <dbReference type="EMBL" id="CAD8160031.1"/>
    </source>
</evidence>
<evidence type="ECO:0000313" key="3">
    <source>
        <dbReference type="Proteomes" id="UP000683925"/>
    </source>
</evidence>
<accession>A0A8S1U2W8</accession>
<protein>
    <submittedName>
        <fullName evidence="2">Uncharacterized protein</fullName>
    </submittedName>
</protein>
<dbReference type="OrthoDB" id="551053at2759"/>
<proteinExistence type="predicted"/>
<dbReference type="EMBL" id="CAJJDP010000037">
    <property type="protein sequence ID" value="CAD8160031.1"/>
    <property type="molecule type" value="Genomic_DNA"/>
</dbReference>
<dbReference type="AlphaFoldDB" id="A0A8S1U2W8"/>
<reference evidence="2" key="1">
    <citation type="submission" date="2021-01" db="EMBL/GenBank/DDBJ databases">
        <authorList>
            <consortium name="Genoscope - CEA"/>
            <person name="William W."/>
        </authorList>
    </citation>
    <scope>NUCLEOTIDE SEQUENCE</scope>
</reference>
<comment type="caution">
    <text evidence="2">The sequence shown here is derived from an EMBL/GenBank/DDBJ whole genome shotgun (WGS) entry which is preliminary data.</text>
</comment>
<evidence type="ECO:0000256" key="1">
    <source>
        <dbReference type="SAM" id="Coils"/>
    </source>
</evidence>
<dbReference type="Proteomes" id="UP000683925">
    <property type="component" value="Unassembled WGS sequence"/>
</dbReference>
<organism evidence="2 3">
    <name type="scientific">Paramecium octaurelia</name>
    <dbReference type="NCBI Taxonomy" id="43137"/>
    <lineage>
        <taxon>Eukaryota</taxon>
        <taxon>Sar</taxon>
        <taxon>Alveolata</taxon>
        <taxon>Ciliophora</taxon>
        <taxon>Intramacronucleata</taxon>
        <taxon>Oligohymenophorea</taxon>
        <taxon>Peniculida</taxon>
        <taxon>Parameciidae</taxon>
        <taxon>Paramecium</taxon>
    </lineage>
</organism>
<sequence length="416" mass="50411">MIQQINQIYYNKYVTKPNGYGSTQIIRDNTAKLNKLMKIITFLLGKRKWEILQGAQYLKSLGITKVDVIHQDIKHQTDLLYLAPIFIVYEDHIKNYDVILQKQMVITQRFNLIYQNINSKIKRSCGCQEKKTEYIQRFSKVRMKIIKLNYQRNYSRCTKRERELFDKQVKEKLINREMKIEHQRDNQIRISVNQNKQFEQWITMKTKSKSYQKKKLQNFDKLIKKREGNAIKDRYKLKEQQFDQTLQYQMVKHREELNNLKENQDKQQESLEINQITAINDRLTNEIKTEITRMENGLKLDFETNSQQTDDLQRQISELTEKIHCLCKNQLIRSELTVENRNFRHGKAKLIHQPDNVKFNQKNLLKQKGIMKQDQHRYKMNILIKQRISHYKWKMLSIENDKVEKNQLNYYKIILN</sequence>
<name>A0A8S1U2W8_PAROT</name>
<keyword evidence="3" id="KW-1185">Reference proteome</keyword>
<keyword evidence="1" id="KW-0175">Coiled coil</keyword>